<name>A0A672YK38_9TELE</name>
<dbReference type="FunFam" id="4.10.1000.10:FF:000007">
    <property type="entry name" value="Zinc finger CCCH domain-containing protein 6"/>
    <property type="match status" value="1"/>
</dbReference>
<feature type="zinc finger region" description="C3H1-type" evidence="6">
    <location>
        <begin position="154"/>
        <end position="178"/>
    </location>
</feature>
<feature type="compositionally biased region" description="Polar residues" evidence="7">
    <location>
        <begin position="325"/>
        <end position="346"/>
    </location>
</feature>
<proteinExistence type="predicted"/>
<feature type="region of interest" description="Disordered" evidence="7">
    <location>
        <begin position="209"/>
        <end position="241"/>
    </location>
</feature>
<feature type="compositionally biased region" description="Basic and acidic residues" evidence="7">
    <location>
        <begin position="637"/>
        <end position="655"/>
    </location>
</feature>
<dbReference type="GO" id="GO:0005634">
    <property type="term" value="C:nucleus"/>
    <property type="evidence" value="ECO:0007669"/>
    <property type="project" value="UniProtKB-ARBA"/>
</dbReference>
<protein>
    <submittedName>
        <fullName evidence="9">Zinc finger CCCH-type containing 6</fullName>
    </submittedName>
</protein>
<feature type="compositionally biased region" description="Polar residues" evidence="7">
    <location>
        <begin position="66"/>
        <end position="77"/>
    </location>
</feature>
<feature type="region of interest" description="Disordered" evidence="7">
    <location>
        <begin position="1"/>
        <end position="78"/>
    </location>
</feature>
<feature type="region of interest" description="Disordered" evidence="7">
    <location>
        <begin position="422"/>
        <end position="518"/>
    </location>
</feature>
<feature type="compositionally biased region" description="Basic and acidic residues" evidence="7">
    <location>
        <begin position="446"/>
        <end position="475"/>
    </location>
</feature>
<feature type="compositionally biased region" description="Low complexity" evidence="7">
    <location>
        <begin position="278"/>
        <end position="287"/>
    </location>
</feature>
<dbReference type="InterPro" id="IPR045124">
    <property type="entry name" value="Su(sable)-like"/>
</dbReference>
<dbReference type="PANTHER" id="PTHR13119">
    <property type="entry name" value="ZINC FINGER CCCH DOMAIN-CONTAINING PROTEI"/>
    <property type="match status" value="1"/>
</dbReference>
<dbReference type="GO" id="GO:0008270">
    <property type="term" value="F:zinc ion binding"/>
    <property type="evidence" value="ECO:0007669"/>
    <property type="project" value="UniProtKB-KW"/>
</dbReference>
<dbReference type="InterPro" id="IPR054361">
    <property type="entry name" value="Znf-CCCH_ZC3H4/6/8"/>
</dbReference>
<dbReference type="Pfam" id="PF14608">
    <property type="entry name" value="zf-CCCH_2"/>
    <property type="match status" value="1"/>
</dbReference>
<evidence type="ECO:0000313" key="9">
    <source>
        <dbReference type="Ensembl" id="ENSSORP00005004970.1"/>
    </source>
</evidence>
<dbReference type="Pfam" id="PF22623">
    <property type="entry name" value="zf-CCCH_9"/>
    <property type="match status" value="1"/>
</dbReference>
<feature type="region of interest" description="Disordered" evidence="7">
    <location>
        <begin position="264"/>
        <end position="356"/>
    </location>
</feature>
<sequence length="840" mass="92403">PHKSSDFDKYSDYSDDKYDYDEEEDDYDDEMSEYSQSKDSTCSNLGRGRHSKDQMKRGNMRGMKQQCKNDGKNSSGFQKKRPIMSKEFINQHTVEHNGRYICKYFLEGRCIKGEQCKFEHELVVPDKKKELCKFYLQGYCSKGDNCIYMHNILFCIPFFHTGAKCYQGDNCKFSHEALTDVTKELLDKVRGAENAREDELELEDLRKQGIAPLPKPPPGVGLLPTPGQSSPTDGGSGQAGKKIPSLFEIKVQPTVDLAQKIGDGTTQFSGSEDTQTGVAVPSGATTPAVPPPGSPGAVGHTTGAAMPQSPQGQHPPHGFPMQQPLPSGQPSAFHGNHSNLNPQINMQRPPFPPAPDLQMIQSLFPFPSLGQNPVEFFSSLLRNQSMGQQGGKHYYDETTNWYSSDDEDGSCVSSILKSLKKQSEMQQSQAKPLQPTTVSPALGDPRLVKDRAPPSDPRIKIDPRQRAPDMKRDPDGAGDPRLSRDPRKMRPMEPSSYRQQGHLVPQKPPTGDDDDEGERELRDRAALIPLEASPGVVLRDPRCQLKQFSHIRVDILLQRPAFAQTVVWAPEDLIPSLVPKQEHSINLPLPPLIADAQMNRSSLPDHLPISSPPPTDPRLAAARLKARVPSGSLESRSSTERPVDPRQQKSLDPRLKRTGSLDSKLLGQKEPPSSGGRLPPYAPRLASSGGGLESPTTILGGISLYDPRNQTEQKDQTEPPKKTGILKHSVKREHTPPPSLSPTQRSSSFEEPRSTEGSSEQPPPSTTPPLPPASPVKPPAVHNLPIQALAGLIRPQYTDPRQAKLAGQGSTGAQEETEEKKETLKDVFKTFDPTASPFCQ</sequence>
<dbReference type="SUPFAM" id="SSF90229">
    <property type="entry name" value="CCCH zinc finger"/>
    <property type="match status" value="3"/>
</dbReference>
<dbReference type="GO" id="GO:0003723">
    <property type="term" value="F:RNA binding"/>
    <property type="evidence" value="ECO:0007669"/>
    <property type="project" value="InterPro"/>
</dbReference>
<feature type="compositionally biased region" description="Low complexity" evidence="7">
    <location>
        <begin position="306"/>
        <end position="324"/>
    </location>
</feature>
<keyword evidence="2 6" id="KW-0479">Metal-binding</keyword>
<dbReference type="AlphaFoldDB" id="A0A672YK38"/>
<keyword evidence="10" id="KW-1185">Reference proteome</keyword>
<dbReference type="Gene3D" id="4.10.1000.10">
    <property type="entry name" value="Zinc finger, CCCH-type"/>
    <property type="match status" value="1"/>
</dbReference>
<feature type="domain" description="C3H1-type" evidence="8">
    <location>
        <begin position="154"/>
        <end position="178"/>
    </location>
</feature>
<dbReference type="Proteomes" id="UP000472271">
    <property type="component" value="Chromosome 15"/>
</dbReference>
<dbReference type="Ensembl" id="ENSSORT00005005110.1">
    <property type="protein sequence ID" value="ENSSORP00005004970.1"/>
    <property type="gene ID" value="ENSSORG00005002964.1"/>
</dbReference>
<feature type="compositionally biased region" description="Pro residues" evidence="7">
    <location>
        <begin position="761"/>
        <end position="778"/>
    </location>
</feature>
<evidence type="ECO:0000256" key="2">
    <source>
        <dbReference type="ARBA" id="ARBA00022723"/>
    </source>
</evidence>
<dbReference type="InterPro" id="IPR036855">
    <property type="entry name" value="Znf_CCCH_sf"/>
</dbReference>
<evidence type="ECO:0000256" key="7">
    <source>
        <dbReference type="SAM" id="MobiDB-lite"/>
    </source>
</evidence>
<evidence type="ECO:0000259" key="8">
    <source>
        <dbReference type="PROSITE" id="PS50103"/>
    </source>
</evidence>
<dbReference type="SMART" id="SM00356">
    <property type="entry name" value="ZnF_C3H1"/>
    <property type="match status" value="3"/>
</dbReference>
<dbReference type="GO" id="GO:0045892">
    <property type="term" value="P:negative regulation of DNA-templated transcription"/>
    <property type="evidence" value="ECO:0007669"/>
    <property type="project" value="InterPro"/>
</dbReference>
<keyword evidence="1" id="KW-0597">Phosphoprotein</keyword>
<feature type="zinc finger region" description="C3H1-type" evidence="6">
    <location>
        <begin position="126"/>
        <end position="153"/>
    </location>
</feature>
<reference evidence="9" key="1">
    <citation type="submission" date="2019-06" db="EMBL/GenBank/DDBJ databases">
        <authorList>
            <consortium name="Wellcome Sanger Institute Data Sharing"/>
        </authorList>
    </citation>
    <scope>NUCLEOTIDE SEQUENCE [LARGE SCALE GENOMIC DNA]</scope>
</reference>
<reference evidence="9" key="3">
    <citation type="submission" date="2025-09" db="UniProtKB">
        <authorList>
            <consortium name="Ensembl"/>
        </authorList>
    </citation>
    <scope>IDENTIFICATION</scope>
</reference>
<keyword evidence="5 6" id="KW-0862">Zinc</keyword>
<feature type="compositionally biased region" description="Polar residues" evidence="7">
    <location>
        <begin position="264"/>
        <end position="277"/>
    </location>
</feature>
<keyword evidence="4 6" id="KW-0863">Zinc-finger</keyword>
<reference evidence="9" key="2">
    <citation type="submission" date="2025-08" db="UniProtKB">
        <authorList>
            <consortium name="Ensembl"/>
        </authorList>
    </citation>
    <scope>IDENTIFICATION</scope>
</reference>
<feature type="region of interest" description="Disordered" evidence="7">
    <location>
        <begin position="625"/>
        <end position="822"/>
    </location>
</feature>
<dbReference type="Pfam" id="PF18345">
    <property type="entry name" value="zf_CCCH_4"/>
    <property type="match status" value="1"/>
</dbReference>
<dbReference type="PANTHER" id="PTHR13119:SF22">
    <property type="entry name" value="ZINC FINGER CCCH DOMAIN-CONTAINING PROTEIN 6"/>
    <property type="match status" value="1"/>
</dbReference>
<feature type="domain" description="C3H1-type" evidence="8">
    <location>
        <begin position="126"/>
        <end position="153"/>
    </location>
</feature>
<feature type="compositionally biased region" description="Basic and acidic residues" evidence="7">
    <location>
        <begin position="481"/>
        <end position="491"/>
    </location>
</feature>
<evidence type="ECO:0000256" key="1">
    <source>
        <dbReference type="ARBA" id="ARBA00022553"/>
    </source>
</evidence>
<feature type="domain" description="C3H1-type" evidence="8">
    <location>
        <begin position="101"/>
        <end position="123"/>
    </location>
</feature>
<evidence type="ECO:0000256" key="3">
    <source>
        <dbReference type="ARBA" id="ARBA00022737"/>
    </source>
</evidence>
<evidence type="ECO:0000256" key="4">
    <source>
        <dbReference type="ARBA" id="ARBA00022771"/>
    </source>
</evidence>
<feature type="compositionally biased region" description="Polar residues" evidence="7">
    <location>
        <begin position="424"/>
        <end position="439"/>
    </location>
</feature>
<evidence type="ECO:0000313" key="10">
    <source>
        <dbReference type="Proteomes" id="UP000472271"/>
    </source>
</evidence>
<dbReference type="PROSITE" id="PS50103">
    <property type="entry name" value="ZF_C3H1"/>
    <property type="match status" value="3"/>
</dbReference>
<organism evidence="9 10">
    <name type="scientific">Sphaeramia orbicularis</name>
    <name type="common">orbiculate cardinalfish</name>
    <dbReference type="NCBI Taxonomy" id="375764"/>
    <lineage>
        <taxon>Eukaryota</taxon>
        <taxon>Metazoa</taxon>
        <taxon>Chordata</taxon>
        <taxon>Craniata</taxon>
        <taxon>Vertebrata</taxon>
        <taxon>Euteleostomi</taxon>
        <taxon>Actinopterygii</taxon>
        <taxon>Neopterygii</taxon>
        <taxon>Teleostei</taxon>
        <taxon>Neoteleostei</taxon>
        <taxon>Acanthomorphata</taxon>
        <taxon>Gobiaria</taxon>
        <taxon>Kurtiformes</taxon>
        <taxon>Apogonoidei</taxon>
        <taxon>Apogonidae</taxon>
        <taxon>Apogoninae</taxon>
        <taxon>Sphaeramia</taxon>
    </lineage>
</organism>
<dbReference type="InterPro" id="IPR000571">
    <property type="entry name" value="Znf_CCCH"/>
</dbReference>
<dbReference type="InParanoid" id="A0A672YK38"/>
<feature type="compositionally biased region" description="Basic and acidic residues" evidence="7">
    <location>
        <begin position="709"/>
        <end position="721"/>
    </location>
</feature>
<evidence type="ECO:0000256" key="6">
    <source>
        <dbReference type="PROSITE-ProRule" id="PRU00723"/>
    </source>
</evidence>
<accession>A0A672YK38</accession>
<feature type="compositionally biased region" description="Acidic residues" evidence="7">
    <location>
        <begin position="18"/>
        <end position="32"/>
    </location>
</feature>
<feature type="zinc finger region" description="C3H1-type" evidence="6">
    <location>
        <begin position="101"/>
        <end position="123"/>
    </location>
</feature>
<keyword evidence="3" id="KW-0677">Repeat</keyword>
<feature type="compositionally biased region" description="Basic and acidic residues" evidence="7">
    <location>
        <begin position="1"/>
        <end position="17"/>
    </location>
</feature>
<evidence type="ECO:0000256" key="5">
    <source>
        <dbReference type="ARBA" id="ARBA00022833"/>
    </source>
</evidence>